<feature type="transmembrane region" description="Helical" evidence="9">
    <location>
        <begin position="94"/>
        <end position="113"/>
    </location>
</feature>
<reference evidence="10 11" key="1">
    <citation type="journal article" date="2016" name="Front. Microbiol.">
        <title>Genomic Resource of Rice Seed Associated Bacteria.</title>
        <authorList>
            <person name="Midha S."/>
            <person name="Bansal K."/>
            <person name="Sharma S."/>
            <person name="Kumar N."/>
            <person name="Patil P.P."/>
            <person name="Chaudhry V."/>
            <person name="Patil P.B."/>
        </authorList>
    </citation>
    <scope>NUCLEOTIDE SEQUENCE [LARGE SCALE GENOMIC DNA]</scope>
    <source>
        <strain evidence="10 11">NS226</strain>
    </source>
</reference>
<evidence type="ECO:0000256" key="9">
    <source>
        <dbReference type="SAM" id="Phobius"/>
    </source>
</evidence>
<dbReference type="InterPro" id="IPR052157">
    <property type="entry name" value="BCAA_transport_permease"/>
</dbReference>
<evidence type="ECO:0000256" key="4">
    <source>
        <dbReference type="ARBA" id="ARBA00022692"/>
    </source>
</evidence>
<feature type="transmembrane region" description="Helical" evidence="9">
    <location>
        <begin position="60"/>
        <end position="82"/>
    </location>
</feature>
<dbReference type="PANTHER" id="PTHR11795">
    <property type="entry name" value="BRANCHED-CHAIN AMINO ACID TRANSPORT SYSTEM PERMEASE PROTEIN LIVH"/>
    <property type="match status" value="1"/>
</dbReference>
<dbReference type="InterPro" id="IPR001851">
    <property type="entry name" value="ABC_transp_permease"/>
</dbReference>
<evidence type="ECO:0000256" key="7">
    <source>
        <dbReference type="ARBA" id="ARBA00023136"/>
    </source>
</evidence>
<dbReference type="Proteomes" id="UP000078272">
    <property type="component" value="Unassembled WGS sequence"/>
</dbReference>
<dbReference type="GO" id="GO:0022857">
    <property type="term" value="F:transmembrane transporter activity"/>
    <property type="evidence" value="ECO:0007669"/>
    <property type="project" value="InterPro"/>
</dbReference>
<keyword evidence="3" id="KW-1003">Cell membrane</keyword>
<comment type="caution">
    <text evidence="10">The sequence shown here is derived from an EMBL/GenBank/DDBJ whole genome shotgun (WGS) entry which is preliminary data.</text>
</comment>
<dbReference type="CDD" id="cd06582">
    <property type="entry name" value="TM_PBP1_LivH_like"/>
    <property type="match status" value="1"/>
</dbReference>
<dbReference type="PATRIC" id="fig|401562.3.peg.3882"/>
<keyword evidence="6 9" id="KW-1133">Transmembrane helix</keyword>
<sequence length="293" mass="30586">MSFFVETLVGGLFAGVMYALVAIGFVLIYKASGVFNFAQGAMLLFAALTFVTLTERGVPFAPAFGLTALVMVVMACVIERLVLRPLRNRDALTLFMATLGLSFVVEGLAQLLMGTDVHMLDLGIEDVGIEIGGILVSQFDLTAAAIALTLVAVLSIVFSRTSMGVALRAVADDTLAAQSIGIRLPLIWRVVWSVAGLVALVAGLLWGARQGVQYSLSLVTLKALPVLIIGGFSSIPGAILAGLLVGAAEALADIYLGPLVGGAVSLWFAYVLAVAFLLARPAGLFGDEAIERV</sequence>
<accession>A0A175R6B7</accession>
<evidence type="ECO:0000256" key="3">
    <source>
        <dbReference type="ARBA" id="ARBA00022475"/>
    </source>
</evidence>
<comment type="subcellular location">
    <subcellularLocation>
        <location evidence="1">Cell membrane</location>
        <topology evidence="1">Multi-pass membrane protein</topology>
    </subcellularLocation>
</comment>
<keyword evidence="7 9" id="KW-0472">Membrane</keyword>
<evidence type="ECO:0000256" key="2">
    <source>
        <dbReference type="ARBA" id="ARBA00022448"/>
    </source>
</evidence>
<feature type="transmembrane region" description="Helical" evidence="9">
    <location>
        <begin position="226"/>
        <end position="247"/>
    </location>
</feature>
<evidence type="ECO:0000256" key="5">
    <source>
        <dbReference type="ARBA" id="ARBA00022970"/>
    </source>
</evidence>
<keyword evidence="5" id="KW-0029">Amino-acid transport</keyword>
<proteinExistence type="inferred from homology"/>
<name>A0A175R6B7_9HYPH</name>
<comment type="similarity">
    <text evidence="8">Belongs to the binding-protein-dependent transport system permease family. LivHM subfamily.</text>
</comment>
<evidence type="ECO:0000256" key="8">
    <source>
        <dbReference type="ARBA" id="ARBA00037998"/>
    </source>
</evidence>
<feature type="transmembrane region" description="Helical" evidence="9">
    <location>
        <begin position="254"/>
        <end position="279"/>
    </location>
</feature>
<dbReference type="AlphaFoldDB" id="A0A175R6B7"/>
<organism evidence="10 11">
    <name type="scientific">Aureimonas ureilytica</name>
    <dbReference type="NCBI Taxonomy" id="401562"/>
    <lineage>
        <taxon>Bacteria</taxon>
        <taxon>Pseudomonadati</taxon>
        <taxon>Pseudomonadota</taxon>
        <taxon>Alphaproteobacteria</taxon>
        <taxon>Hyphomicrobiales</taxon>
        <taxon>Aurantimonadaceae</taxon>
        <taxon>Aureimonas</taxon>
    </lineage>
</organism>
<evidence type="ECO:0000256" key="1">
    <source>
        <dbReference type="ARBA" id="ARBA00004651"/>
    </source>
</evidence>
<keyword evidence="4 9" id="KW-0812">Transmembrane</keyword>
<dbReference type="RefSeq" id="WP_058636279.1">
    <property type="nucleotide sequence ID" value="NZ_LDPZ01000053.1"/>
</dbReference>
<feature type="transmembrane region" description="Helical" evidence="9">
    <location>
        <begin position="186"/>
        <end position="206"/>
    </location>
</feature>
<evidence type="ECO:0000313" key="11">
    <source>
        <dbReference type="Proteomes" id="UP000078272"/>
    </source>
</evidence>
<protein>
    <submittedName>
        <fullName evidence="10">ABC transporter permease</fullName>
    </submittedName>
</protein>
<gene>
    <name evidence="10" type="ORF">NS226_18865</name>
</gene>
<dbReference type="GO" id="GO:0006865">
    <property type="term" value="P:amino acid transport"/>
    <property type="evidence" value="ECO:0007669"/>
    <property type="project" value="UniProtKB-KW"/>
</dbReference>
<dbReference type="EMBL" id="LDPZ01000053">
    <property type="protein sequence ID" value="KTQ85786.1"/>
    <property type="molecule type" value="Genomic_DNA"/>
</dbReference>
<dbReference type="STRING" id="401562.NS365_16040"/>
<keyword evidence="2" id="KW-0813">Transport</keyword>
<feature type="transmembrane region" description="Helical" evidence="9">
    <location>
        <begin position="34"/>
        <end position="54"/>
    </location>
</feature>
<feature type="transmembrane region" description="Helical" evidence="9">
    <location>
        <begin position="133"/>
        <end position="158"/>
    </location>
</feature>
<feature type="transmembrane region" description="Helical" evidence="9">
    <location>
        <begin position="12"/>
        <end position="29"/>
    </location>
</feature>
<dbReference type="OrthoDB" id="9779023at2"/>
<dbReference type="PANTHER" id="PTHR11795:SF451">
    <property type="entry name" value="ABC TRANSPORTER PERMEASE PROTEIN"/>
    <property type="match status" value="1"/>
</dbReference>
<dbReference type="Pfam" id="PF02653">
    <property type="entry name" value="BPD_transp_2"/>
    <property type="match status" value="1"/>
</dbReference>
<evidence type="ECO:0000313" key="10">
    <source>
        <dbReference type="EMBL" id="KTQ85786.1"/>
    </source>
</evidence>
<dbReference type="GO" id="GO:0005886">
    <property type="term" value="C:plasma membrane"/>
    <property type="evidence" value="ECO:0007669"/>
    <property type="project" value="UniProtKB-SubCell"/>
</dbReference>
<evidence type="ECO:0000256" key="6">
    <source>
        <dbReference type="ARBA" id="ARBA00022989"/>
    </source>
</evidence>